<dbReference type="GO" id="GO:0003677">
    <property type="term" value="F:DNA binding"/>
    <property type="evidence" value="ECO:0007669"/>
    <property type="project" value="InterPro"/>
</dbReference>
<reference evidence="3 4" key="1">
    <citation type="submission" date="2014-12" db="EMBL/GenBank/DDBJ databases">
        <title>Genome sequencing of Photobacterium gaetbulicola AD005a.</title>
        <authorList>
            <person name="Adrian T.G.S."/>
            <person name="Chan K.G."/>
        </authorList>
    </citation>
    <scope>NUCLEOTIDE SEQUENCE [LARGE SCALE GENOMIC DNA]</scope>
    <source>
        <strain evidence="3 4">AD005a</strain>
    </source>
</reference>
<proteinExistence type="inferred from homology"/>
<dbReference type="GO" id="GO:0004803">
    <property type="term" value="F:transposase activity"/>
    <property type="evidence" value="ECO:0007669"/>
    <property type="project" value="InterPro"/>
</dbReference>
<gene>
    <name evidence="3" type="ORF">RJ45_06625</name>
</gene>
<evidence type="ECO:0000313" key="4">
    <source>
        <dbReference type="Proteomes" id="UP000031278"/>
    </source>
</evidence>
<dbReference type="Proteomes" id="UP000031278">
    <property type="component" value="Unassembled WGS sequence"/>
</dbReference>
<dbReference type="EMBL" id="JWLZ01000090">
    <property type="protein sequence ID" value="KHT64386.1"/>
    <property type="molecule type" value="Genomic_DNA"/>
</dbReference>
<evidence type="ECO:0000256" key="1">
    <source>
        <dbReference type="ARBA" id="ARBA00009964"/>
    </source>
</evidence>
<dbReference type="SUPFAM" id="SSF46689">
    <property type="entry name" value="Homeodomain-like"/>
    <property type="match status" value="1"/>
</dbReference>
<feature type="coiled-coil region" evidence="2">
    <location>
        <begin position="114"/>
        <end position="148"/>
    </location>
</feature>
<protein>
    <submittedName>
        <fullName evidence="3">Uncharacterized protein</fullName>
    </submittedName>
</protein>
<sequence length="165" mass="18718">MSRYPEERKNAILKKLLPPMSMSVPKLAKQEGINEATLYNWRNQIRETGSPVPNSGQSPEQWSPEVKFAVVVETASLSEIELGEYCRSKGLYPEQVAQWRQACINGTASAKSSDKEAQAKLKAERLKTKQLEKELRRKEKALAETAALLVLRKKFNALWEDDEVD</sequence>
<keyword evidence="2" id="KW-0175">Coiled coil</keyword>
<comment type="similarity">
    <text evidence="1">Belongs to the transposase 8 family.</text>
</comment>
<dbReference type="GO" id="GO:0006313">
    <property type="term" value="P:DNA transposition"/>
    <property type="evidence" value="ECO:0007669"/>
    <property type="project" value="InterPro"/>
</dbReference>
<dbReference type="InterPro" id="IPR002514">
    <property type="entry name" value="Transposase_8"/>
</dbReference>
<dbReference type="InterPro" id="IPR009057">
    <property type="entry name" value="Homeodomain-like_sf"/>
</dbReference>
<dbReference type="AlphaFoldDB" id="A0A0B9H089"/>
<organism evidence="3 4">
    <name type="scientific">Photobacterium gaetbulicola</name>
    <dbReference type="NCBI Taxonomy" id="1295392"/>
    <lineage>
        <taxon>Bacteria</taxon>
        <taxon>Pseudomonadati</taxon>
        <taxon>Pseudomonadota</taxon>
        <taxon>Gammaproteobacteria</taxon>
        <taxon>Vibrionales</taxon>
        <taxon>Vibrionaceae</taxon>
        <taxon>Photobacterium</taxon>
    </lineage>
</organism>
<evidence type="ECO:0000313" key="3">
    <source>
        <dbReference type="EMBL" id="KHT64386.1"/>
    </source>
</evidence>
<name>A0A0B9H089_9GAMM</name>
<comment type="caution">
    <text evidence="3">The sequence shown here is derived from an EMBL/GenBank/DDBJ whole genome shotgun (WGS) entry which is preliminary data.</text>
</comment>
<dbReference type="Pfam" id="PF01527">
    <property type="entry name" value="HTH_Tnp_1"/>
    <property type="match status" value="1"/>
</dbReference>
<accession>A0A0B9H089</accession>
<evidence type="ECO:0000256" key="2">
    <source>
        <dbReference type="SAM" id="Coils"/>
    </source>
</evidence>